<sequence length="736" mass="80647">MSFGFSPSDIVTLVNLAHKTYRGWKTACGDYADITSSLDGLLVLLERIENEAEQPHTALIRSRKDRDNVRDIISACTATIQELSSIISRYRSLGLGKSREKNWEKICFGSKNLDSLKAKLVQHQSALSAYLSAVGLSSLTRIEQDLHALPDRIQKTVDGLAAEIRAGRREGSVMTTYDDDEKDVWRQFRRELIGDGMRSSFVHRYKPQIRRYLRDLADDGLLEEAELPAEDQGSSDAFPPASSGKSEDDSPALQSAPLPSHRYQATCVTDSSSDHESEQEACPDDVTLMERGNGIPAVEKPVVSEMPLRANLATSPRGSPMRDDFETSGGVDRSEPEKNDAAAEATAGSSSESPLPLEDGLYFSDGVPIASSVTSGSLNPNLCARASSPAGAFLERLITIREETAHAWSSSGDTSSHVSEQWSTLGANGAEPDDAKPEPSSGSSRARVAPGTTGTGACGITALPKDIFSSHALRYLNYNFNEFNGFFHVYDRVTESDIANLIEVHDDLFNPYAWTDLDTLTDHDSAILDCVAGKKTSSETHWRTGLDSHAVTLLPQSAITSAAILANGHVLHRRIGGYYVVRASLNSEQIQDLRMLSVSLRRPLDGFIPRRAKSPTRNATCTLDAKEAHAKPFTITTESEVEEETGVETWIKTWFPKASYSMWTMLALGCVIEQQERHFIICDASPKMAARTIEVAIEVNGQVASAQASGKAISLSYVQHLVETEKKRWFRRVSEL</sequence>
<dbReference type="EMBL" id="LT853692">
    <property type="protein sequence ID" value="SMQ46901.1"/>
    <property type="molecule type" value="Genomic_DNA"/>
</dbReference>
<evidence type="ECO:0000313" key="3">
    <source>
        <dbReference type="Proteomes" id="UP000215127"/>
    </source>
</evidence>
<accession>A0A1X7RI91</accession>
<organism evidence="2 3">
    <name type="scientific">Zymoseptoria tritici (strain ST99CH_3D7)</name>
    <dbReference type="NCBI Taxonomy" id="1276538"/>
    <lineage>
        <taxon>Eukaryota</taxon>
        <taxon>Fungi</taxon>
        <taxon>Dikarya</taxon>
        <taxon>Ascomycota</taxon>
        <taxon>Pezizomycotina</taxon>
        <taxon>Dothideomycetes</taxon>
        <taxon>Dothideomycetidae</taxon>
        <taxon>Mycosphaerellales</taxon>
        <taxon>Mycosphaerellaceae</taxon>
        <taxon>Zymoseptoria</taxon>
    </lineage>
</organism>
<evidence type="ECO:0000256" key="1">
    <source>
        <dbReference type="SAM" id="MobiDB-lite"/>
    </source>
</evidence>
<feature type="compositionally biased region" description="Low complexity" evidence="1">
    <location>
        <begin position="342"/>
        <end position="353"/>
    </location>
</feature>
<keyword evidence="3" id="KW-1185">Reference proteome</keyword>
<reference evidence="2 3" key="1">
    <citation type="submission" date="2016-06" db="EMBL/GenBank/DDBJ databases">
        <authorList>
            <person name="Kjaerup R.B."/>
            <person name="Dalgaard T.S."/>
            <person name="Juul-Madsen H.R."/>
        </authorList>
    </citation>
    <scope>NUCLEOTIDE SEQUENCE [LARGE SCALE GENOMIC DNA]</scope>
</reference>
<protein>
    <recommendedName>
        <fullName evidence="4">Fungal N-terminal domain-containing protein</fullName>
    </recommendedName>
</protein>
<feature type="region of interest" description="Disordered" evidence="1">
    <location>
        <begin position="225"/>
        <end position="359"/>
    </location>
</feature>
<evidence type="ECO:0000313" key="2">
    <source>
        <dbReference type="EMBL" id="SMQ46901.1"/>
    </source>
</evidence>
<gene>
    <name evidence="2" type="ORF">ZT3D7_G2048</name>
</gene>
<dbReference type="STRING" id="1276538.A0A1X7RI91"/>
<dbReference type="Proteomes" id="UP000215127">
    <property type="component" value="Chromosome 1"/>
</dbReference>
<proteinExistence type="predicted"/>
<feature type="compositionally biased region" description="Polar residues" evidence="1">
    <location>
        <begin position="408"/>
        <end position="426"/>
    </location>
</feature>
<dbReference type="AlphaFoldDB" id="A0A1X7RI91"/>
<feature type="compositionally biased region" description="Basic and acidic residues" evidence="1">
    <location>
        <begin position="332"/>
        <end position="341"/>
    </location>
</feature>
<name>A0A1X7RI91_ZYMT9</name>
<feature type="region of interest" description="Disordered" evidence="1">
    <location>
        <begin position="408"/>
        <end position="452"/>
    </location>
</feature>
<evidence type="ECO:0008006" key="4">
    <source>
        <dbReference type="Google" id="ProtNLM"/>
    </source>
</evidence>